<evidence type="ECO:0000313" key="7">
    <source>
        <dbReference type="EMBL" id="SEM25780.1"/>
    </source>
</evidence>
<dbReference type="AlphaFoldDB" id="A0A1H7WW15"/>
<comment type="caution">
    <text evidence="4">Lacks conserved residue(s) required for the propagation of feature annotation.</text>
</comment>
<dbReference type="GeneID" id="83543878"/>
<dbReference type="GO" id="GO:0016787">
    <property type="term" value="F:hydrolase activity"/>
    <property type="evidence" value="ECO:0007669"/>
    <property type="project" value="UniProtKB-UniRule"/>
</dbReference>
<reference evidence="7" key="1">
    <citation type="submission" date="2016-10" db="EMBL/GenBank/DDBJ databases">
        <authorList>
            <person name="de Groot N.N."/>
        </authorList>
    </citation>
    <scope>NUCLEOTIDE SEQUENCE [LARGE SCALE GENOMIC DNA]</scope>
    <source>
        <strain evidence="7">DSM 24204</strain>
    </source>
</reference>
<feature type="short sequence motif" description="DGA/G" evidence="4">
    <location>
        <begin position="159"/>
        <end position="161"/>
    </location>
</feature>
<proteinExistence type="predicted"/>
<accession>A0A1H7WW15</accession>
<dbReference type="PROSITE" id="PS51635">
    <property type="entry name" value="PNPLA"/>
    <property type="match status" value="1"/>
</dbReference>
<keyword evidence="2 4" id="KW-0442">Lipid degradation</keyword>
<keyword evidence="1 4" id="KW-0378">Hydrolase</keyword>
<dbReference type="InterPro" id="IPR045943">
    <property type="entry name" value="DUF6363"/>
</dbReference>
<dbReference type="SUPFAM" id="SSF52151">
    <property type="entry name" value="FabD/lysophospholipase-like"/>
    <property type="match status" value="1"/>
</dbReference>
<evidence type="ECO:0000313" key="9">
    <source>
        <dbReference type="Proteomes" id="UP001224812"/>
    </source>
</evidence>
<feature type="active site" description="Proton acceptor" evidence="4">
    <location>
        <position position="159"/>
    </location>
</feature>
<evidence type="ECO:0000256" key="2">
    <source>
        <dbReference type="ARBA" id="ARBA00022963"/>
    </source>
</evidence>
<dbReference type="InterPro" id="IPR002641">
    <property type="entry name" value="PNPLA_dom"/>
</dbReference>
<evidence type="ECO:0000256" key="1">
    <source>
        <dbReference type="ARBA" id="ARBA00022801"/>
    </source>
</evidence>
<sequence>MKKIALVLEGGAMRAMFTAGVLDILLEKHFSVDAMVTVSAGALFGVNYPSKQAGRALNYNLKYLSDKRYLSWYNFFTTGNIVNTEFAYHRIPLELDIFDNNTFKQSQIDFYATLTNVESGQAEYVKITDPVTQMDTLRASGSMPFVSKKVEIDGKFYLDGGIADSIPIEKCLQLGYDKIIVVLTQTAEYRKTPSNKWLIKCVYHSYPNLVKAMLNRWKNYNDCLEKISTLEKAGKIFVLLPSKDLHLSRIEKDRTKLQAMYDLGVEEINKNWQALQNYIEN</sequence>
<dbReference type="InterPro" id="IPR016035">
    <property type="entry name" value="Acyl_Trfase/lysoPLipase"/>
</dbReference>
<feature type="active site" description="Nucleophile" evidence="4">
    <location>
        <position position="39"/>
    </location>
</feature>
<dbReference type="Gene3D" id="3.40.1090.10">
    <property type="entry name" value="Cytosolic phospholipase A2 catalytic domain"/>
    <property type="match status" value="2"/>
</dbReference>
<dbReference type="InterPro" id="IPR050301">
    <property type="entry name" value="NTE"/>
</dbReference>
<keyword evidence="9" id="KW-1185">Reference proteome</keyword>
<gene>
    <name evidence="6" type="ORF">QJT92_05975</name>
    <name evidence="7" type="ORF">SAMN05444853_11026</name>
</gene>
<dbReference type="Proteomes" id="UP001224812">
    <property type="component" value="Unassembled WGS sequence"/>
</dbReference>
<dbReference type="Pfam" id="PF19890">
    <property type="entry name" value="DUF6363"/>
    <property type="match status" value="1"/>
</dbReference>
<dbReference type="EMBL" id="JASAVS010000011">
    <property type="protein sequence ID" value="MDP8085472.1"/>
    <property type="molecule type" value="Genomic_DNA"/>
</dbReference>
<reference evidence="8" key="2">
    <citation type="submission" date="2016-10" db="EMBL/GenBank/DDBJ databases">
        <authorList>
            <person name="Varghese N."/>
            <person name="Submissions S."/>
        </authorList>
    </citation>
    <scope>NUCLEOTIDE SEQUENCE [LARGE SCALE GENOMIC DNA]</scope>
    <source>
        <strain evidence="8">DSM 24204</strain>
    </source>
</reference>
<feature type="domain" description="PNPLA" evidence="5">
    <location>
        <begin position="6"/>
        <end position="172"/>
    </location>
</feature>
<dbReference type="InterPro" id="IPR037483">
    <property type="entry name" value="YjjU-like"/>
</dbReference>
<reference evidence="6 9" key="3">
    <citation type="journal article" date="2023" name="Front. Microbiol.">
        <title>Phylogeography and host specificity of Pasteurellaceae pathogenic to sea-farmed fish in the north-east Atlantic.</title>
        <authorList>
            <person name="Gulla S."/>
            <person name="Colquhoun D.J."/>
            <person name="Olsen A.B."/>
            <person name="Spilsberg B."/>
            <person name="Lagesen K."/>
            <person name="Aakesson C.P."/>
            <person name="Strom S."/>
            <person name="Manji F."/>
            <person name="Birkbeck T.H."/>
            <person name="Nilsen H.K."/>
        </authorList>
    </citation>
    <scope>NUCLEOTIDE SEQUENCE [LARGE SCALE GENOMIC DNA]</scope>
    <source>
        <strain evidence="6 9">VIO11850</strain>
    </source>
</reference>
<evidence type="ECO:0000259" key="5">
    <source>
        <dbReference type="PROSITE" id="PS51635"/>
    </source>
</evidence>
<evidence type="ECO:0000313" key="6">
    <source>
        <dbReference type="EMBL" id="MDP8085472.1"/>
    </source>
</evidence>
<evidence type="ECO:0000256" key="3">
    <source>
        <dbReference type="ARBA" id="ARBA00023098"/>
    </source>
</evidence>
<name>A0A1H7WW15_9PAST</name>
<dbReference type="EMBL" id="FOBN01000010">
    <property type="protein sequence ID" value="SEM25780.1"/>
    <property type="molecule type" value="Genomic_DNA"/>
</dbReference>
<dbReference type="Pfam" id="PF01734">
    <property type="entry name" value="Patatin"/>
    <property type="match status" value="1"/>
</dbReference>
<dbReference type="PANTHER" id="PTHR14226">
    <property type="entry name" value="NEUROPATHY TARGET ESTERASE/SWISS CHEESE D.MELANOGASTER"/>
    <property type="match status" value="1"/>
</dbReference>
<evidence type="ECO:0000256" key="4">
    <source>
        <dbReference type="PROSITE-ProRule" id="PRU01161"/>
    </source>
</evidence>
<dbReference type="RefSeq" id="WP_090921494.1">
    <property type="nucleotide sequence ID" value="NZ_CP016180.1"/>
</dbReference>
<dbReference type="CDD" id="cd07208">
    <property type="entry name" value="Pat_hypo_Ecoli_yjju_like"/>
    <property type="match status" value="1"/>
</dbReference>
<dbReference type="PANTHER" id="PTHR14226:SF25">
    <property type="entry name" value="PHOSPHOESTERASE"/>
    <property type="match status" value="1"/>
</dbReference>
<dbReference type="GO" id="GO:0016042">
    <property type="term" value="P:lipid catabolic process"/>
    <property type="evidence" value="ECO:0007669"/>
    <property type="project" value="UniProtKB-UniRule"/>
</dbReference>
<protein>
    <submittedName>
        <fullName evidence="6">Patatin family protein</fullName>
    </submittedName>
    <submittedName>
        <fullName evidence="7">Predicted phospholipase, patatin/cPLA2 family</fullName>
    </submittedName>
</protein>
<keyword evidence="3 4" id="KW-0443">Lipid metabolism</keyword>
<organism evidence="7 8">
    <name type="scientific">Phocoenobacter skyensis</name>
    <dbReference type="NCBI Taxonomy" id="97481"/>
    <lineage>
        <taxon>Bacteria</taxon>
        <taxon>Pseudomonadati</taxon>
        <taxon>Pseudomonadota</taxon>
        <taxon>Gammaproteobacteria</taxon>
        <taxon>Pasteurellales</taxon>
        <taxon>Pasteurellaceae</taxon>
        <taxon>Phocoenobacter</taxon>
    </lineage>
</organism>
<dbReference type="OrthoDB" id="9802424at2"/>
<evidence type="ECO:0000313" key="8">
    <source>
        <dbReference type="Proteomes" id="UP000198883"/>
    </source>
</evidence>
<dbReference type="Proteomes" id="UP000198883">
    <property type="component" value="Unassembled WGS sequence"/>
</dbReference>